<name>A0A1W0WPM6_HYPEX</name>
<evidence type="ECO:0000313" key="13">
    <source>
        <dbReference type="Proteomes" id="UP000192578"/>
    </source>
</evidence>
<dbReference type="AlphaFoldDB" id="A0A1W0WPM6"/>
<keyword evidence="13" id="KW-1185">Reference proteome</keyword>
<evidence type="ECO:0000256" key="8">
    <source>
        <dbReference type="ARBA" id="ARBA00022982"/>
    </source>
</evidence>
<evidence type="ECO:0000256" key="4">
    <source>
        <dbReference type="ARBA" id="ARBA00022448"/>
    </source>
</evidence>
<evidence type="ECO:0000256" key="2">
    <source>
        <dbReference type="ARBA" id="ARBA00005882"/>
    </source>
</evidence>
<evidence type="ECO:0000256" key="11">
    <source>
        <dbReference type="RuleBase" id="RU367010"/>
    </source>
</evidence>
<evidence type="ECO:0000256" key="9">
    <source>
        <dbReference type="ARBA" id="ARBA00023128"/>
    </source>
</evidence>
<proteinExistence type="inferred from homology"/>
<evidence type="ECO:0000256" key="6">
    <source>
        <dbReference type="ARBA" id="ARBA00022792"/>
    </source>
</evidence>
<reference evidence="13" key="1">
    <citation type="submission" date="2017-01" db="EMBL/GenBank/DDBJ databases">
        <title>Comparative genomics of anhydrobiosis in the tardigrade Hypsibius dujardini.</title>
        <authorList>
            <person name="Yoshida Y."/>
            <person name="Koutsovoulos G."/>
            <person name="Laetsch D."/>
            <person name="Stevens L."/>
            <person name="Kumar S."/>
            <person name="Horikawa D."/>
            <person name="Ishino K."/>
            <person name="Komine S."/>
            <person name="Tomita M."/>
            <person name="Blaxter M."/>
            <person name="Arakawa K."/>
        </authorList>
    </citation>
    <scope>NUCLEOTIDE SEQUENCE [LARGE SCALE GENOMIC DNA]</scope>
    <source>
        <strain evidence="13">Z151</strain>
    </source>
</reference>
<dbReference type="InterPro" id="IPR006885">
    <property type="entry name" value="NADH_UbQ_FeS_4_mit-like"/>
</dbReference>
<dbReference type="EMBL" id="MTYJ01000065">
    <property type="protein sequence ID" value="OQV17160.1"/>
    <property type="molecule type" value="Genomic_DNA"/>
</dbReference>
<comment type="function">
    <text evidence="1 11">Accessory subunit of the mitochondrial membrane respiratory chain NADH dehydrogenase (Complex I), that is believed not to be involved in catalysis. Complex I functions in the transfer of electrons from NADH to the respiratory chain. The immediate electron acceptor for the enzyme is believed to be ubiquinone.</text>
</comment>
<evidence type="ECO:0000256" key="3">
    <source>
        <dbReference type="ARBA" id="ARBA00015796"/>
    </source>
</evidence>
<keyword evidence="9 11" id="KW-0496">Mitochondrion</keyword>
<gene>
    <name evidence="12" type="ORF">BV898_08740</name>
</gene>
<comment type="caution">
    <text evidence="12">The sequence shown here is derived from an EMBL/GenBank/DDBJ whole genome shotgun (WGS) entry which is preliminary data.</text>
</comment>
<dbReference type="GO" id="GO:0005743">
    <property type="term" value="C:mitochondrial inner membrane"/>
    <property type="evidence" value="ECO:0007669"/>
    <property type="project" value="UniProtKB-SubCell"/>
</dbReference>
<dbReference type="OrthoDB" id="3089at2759"/>
<dbReference type="Pfam" id="PF04800">
    <property type="entry name" value="NDUS4"/>
    <property type="match status" value="1"/>
</dbReference>
<keyword evidence="7 11" id="KW-0809">Transit peptide</keyword>
<evidence type="ECO:0000256" key="10">
    <source>
        <dbReference type="ARBA" id="ARBA00023136"/>
    </source>
</evidence>
<protein>
    <recommendedName>
        <fullName evidence="3 11">NADH dehydrogenase [ubiquinone] iron-sulfur protein 4, mitochondrial</fullName>
    </recommendedName>
</protein>
<keyword evidence="8 11" id="KW-0249">Electron transport</keyword>
<comment type="subcellular location">
    <subcellularLocation>
        <location evidence="11">Mitochondrion inner membrane</location>
        <topology evidence="11">Peripheral membrane protein</topology>
        <orientation evidence="11">Matrix side</orientation>
    </subcellularLocation>
</comment>
<dbReference type="InterPro" id="IPR038532">
    <property type="entry name" value="NDUFS4-like_sf"/>
</dbReference>
<dbReference type="Proteomes" id="UP000192578">
    <property type="component" value="Unassembled WGS sequence"/>
</dbReference>
<dbReference type="PANTHER" id="PTHR12219:SF8">
    <property type="entry name" value="NADH DEHYDROGENASE [UBIQUINONE] IRON-SULFUR PROTEIN 4, MITOCHONDRIAL"/>
    <property type="match status" value="1"/>
</dbReference>
<keyword evidence="5 11" id="KW-0679">Respiratory chain</keyword>
<evidence type="ECO:0000313" key="12">
    <source>
        <dbReference type="EMBL" id="OQV17160.1"/>
    </source>
</evidence>
<keyword evidence="4 11" id="KW-0813">Transport</keyword>
<organism evidence="12 13">
    <name type="scientific">Hypsibius exemplaris</name>
    <name type="common">Freshwater tardigrade</name>
    <dbReference type="NCBI Taxonomy" id="2072580"/>
    <lineage>
        <taxon>Eukaryota</taxon>
        <taxon>Metazoa</taxon>
        <taxon>Ecdysozoa</taxon>
        <taxon>Tardigrada</taxon>
        <taxon>Eutardigrada</taxon>
        <taxon>Parachela</taxon>
        <taxon>Hypsibioidea</taxon>
        <taxon>Hypsibiidae</taxon>
        <taxon>Hypsibius</taxon>
    </lineage>
</organism>
<evidence type="ECO:0000256" key="5">
    <source>
        <dbReference type="ARBA" id="ARBA00022660"/>
    </source>
</evidence>
<evidence type="ECO:0000256" key="7">
    <source>
        <dbReference type="ARBA" id="ARBA00022946"/>
    </source>
</evidence>
<dbReference type="GO" id="GO:0022900">
    <property type="term" value="P:electron transport chain"/>
    <property type="evidence" value="ECO:0007669"/>
    <property type="project" value="InterPro"/>
</dbReference>
<keyword evidence="10 11" id="KW-0472">Membrane</keyword>
<dbReference type="PANTHER" id="PTHR12219">
    <property type="entry name" value="NADH-UBIQUINONE OXIDOREDUCTASE"/>
    <property type="match status" value="1"/>
</dbReference>
<sequence length="191" mass="21940">MNSSTVLRRTIVSAIQQRQLSASLLPRTLHTSTAVRAKSITELQDAPRKSVEEVGLGRVNREKEFPKIILDVKDDITSFNGVPKEHIHERTARIYVPARNTMQSATNNSRTWKLDFDVRERWENPLMGWSSSADPLSNLAVTFSSKEDAIQFAEKNGWNYFVEEPQPVWKFKPKSYGLNFSWDKKTRVSTK</sequence>
<accession>A0A1W0WPM6</accession>
<keyword evidence="6 11" id="KW-0999">Mitochondrion inner membrane</keyword>
<dbReference type="Gene3D" id="3.30.160.190">
    <property type="entry name" value="atu1810 like domain"/>
    <property type="match status" value="1"/>
</dbReference>
<evidence type="ECO:0000256" key="1">
    <source>
        <dbReference type="ARBA" id="ARBA00003195"/>
    </source>
</evidence>
<dbReference type="FunFam" id="3.30.160.190:FF:000001">
    <property type="entry name" value="NADH-ubiquinone oxidoreductase 21 kDa subunit mitochondrial"/>
    <property type="match status" value="1"/>
</dbReference>
<comment type="similarity">
    <text evidence="2 11">Belongs to the complex I NDUFS4 subunit family.</text>
</comment>